<dbReference type="GO" id="GO:0008270">
    <property type="term" value="F:zinc ion binding"/>
    <property type="evidence" value="ECO:0007669"/>
    <property type="project" value="UniProtKB-KW"/>
</dbReference>
<sequence length="60" mass="6551">MSNAPEIKVVTHWKGACDGGEGALGHPKVWLTIPRETGEICCPYCGKKFIIDRANAVEDH</sequence>
<organism evidence="2 3">
    <name type="scientific">Rhodobacter capsulatus</name>
    <name type="common">Rhodopseudomonas capsulata</name>
    <dbReference type="NCBI Taxonomy" id="1061"/>
    <lineage>
        <taxon>Bacteria</taxon>
        <taxon>Pseudomonadati</taxon>
        <taxon>Pseudomonadota</taxon>
        <taxon>Alphaproteobacteria</taxon>
        <taxon>Rhodobacterales</taxon>
        <taxon>Rhodobacter group</taxon>
        <taxon>Rhodobacter</taxon>
    </lineage>
</organism>
<keyword evidence="2" id="KW-0863">Zinc-finger</keyword>
<keyword evidence="2" id="KW-0862">Zinc</keyword>
<accession>A0A1G7LSS6</accession>
<gene>
    <name evidence="2" type="ORF">SAMN04244550_02388</name>
</gene>
<dbReference type="Proteomes" id="UP000183812">
    <property type="component" value="Unassembled WGS sequence"/>
</dbReference>
<name>A0A1G7LSS6_RHOCA</name>
<feature type="domain" description="Zinc finger CHCC-type" evidence="1">
    <location>
        <begin position="13"/>
        <end position="49"/>
    </location>
</feature>
<dbReference type="RefSeq" id="WP_074554455.1">
    <property type="nucleotide sequence ID" value="NZ_CP119563.1"/>
</dbReference>
<evidence type="ECO:0000259" key="1">
    <source>
        <dbReference type="Pfam" id="PF10276"/>
    </source>
</evidence>
<protein>
    <submittedName>
        <fullName evidence="2">Zinc-finger domain-containing protein</fullName>
    </submittedName>
</protein>
<dbReference type="Gene3D" id="2.60.260.40">
    <property type="entry name" value="q5lls5 like domains"/>
    <property type="match status" value="1"/>
</dbReference>
<dbReference type="Pfam" id="PF10276">
    <property type="entry name" value="zf-CHCC"/>
    <property type="match status" value="1"/>
</dbReference>
<keyword evidence="2" id="KW-0479">Metal-binding</keyword>
<evidence type="ECO:0000313" key="3">
    <source>
        <dbReference type="Proteomes" id="UP000183812"/>
    </source>
</evidence>
<dbReference type="OrthoDB" id="7391570at2"/>
<reference evidence="2 3" key="1">
    <citation type="submission" date="2016-10" db="EMBL/GenBank/DDBJ databases">
        <authorList>
            <person name="de Groot N.N."/>
        </authorList>
    </citation>
    <scope>NUCLEOTIDE SEQUENCE [LARGE SCALE GENOMIC DNA]</scope>
    <source>
        <strain evidence="3">DSM 938 / 37b4</strain>
    </source>
</reference>
<dbReference type="InterPro" id="IPR019401">
    <property type="entry name" value="Znf_CHCC"/>
</dbReference>
<evidence type="ECO:0000313" key="2">
    <source>
        <dbReference type="EMBL" id="SDF52567.1"/>
    </source>
</evidence>
<dbReference type="AlphaFoldDB" id="A0A1G7LSS6"/>
<proteinExistence type="predicted"/>
<dbReference type="EMBL" id="FNAY01000012">
    <property type="protein sequence ID" value="SDF52567.1"/>
    <property type="molecule type" value="Genomic_DNA"/>
</dbReference>